<comment type="caution">
    <text evidence="1">The sequence shown here is derived from an EMBL/GenBank/DDBJ whole genome shotgun (WGS) entry which is preliminary data.</text>
</comment>
<reference evidence="1 2" key="1">
    <citation type="submission" date="2018-08" db="EMBL/GenBank/DDBJ databases">
        <title>Muricauda nanhaiensis sp. nov., isolated from seawater of the South China Sea.</title>
        <authorList>
            <person name="Dang Y."/>
        </authorList>
    </citation>
    <scope>NUCLEOTIDE SEQUENCE [LARGE SCALE GENOMIC DNA]</scope>
    <source>
        <strain evidence="1 2">SM1704</strain>
    </source>
</reference>
<evidence type="ECO:0000313" key="1">
    <source>
        <dbReference type="EMBL" id="RDY61687.1"/>
    </source>
</evidence>
<dbReference type="OrthoDB" id="282517at2"/>
<dbReference type="EMBL" id="QTJX01000001">
    <property type="protein sequence ID" value="RDY61687.1"/>
    <property type="molecule type" value="Genomic_DNA"/>
</dbReference>
<evidence type="ECO:0000313" key="2">
    <source>
        <dbReference type="Proteomes" id="UP000261828"/>
    </source>
</evidence>
<dbReference type="Proteomes" id="UP000261828">
    <property type="component" value="Unassembled WGS sequence"/>
</dbReference>
<protein>
    <submittedName>
        <fullName evidence="1">Uncharacterized protein</fullName>
    </submittedName>
</protein>
<dbReference type="RefSeq" id="WP_116183568.1">
    <property type="nucleotide sequence ID" value="NZ_QTJX01000001.1"/>
</dbReference>
<proteinExistence type="predicted"/>
<organism evidence="1 2">
    <name type="scientific">Flagellimonas nanhaiensis</name>
    <dbReference type="NCBI Taxonomy" id="2292706"/>
    <lineage>
        <taxon>Bacteria</taxon>
        <taxon>Pseudomonadati</taxon>
        <taxon>Bacteroidota</taxon>
        <taxon>Flavobacteriia</taxon>
        <taxon>Flavobacteriales</taxon>
        <taxon>Flavobacteriaceae</taxon>
        <taxon>Flagellimonas</taxon>
    </lineage>
</organism>
<gene>
    <name evidence="1" type="ORF">DX873_05915</name>
</gene>
<keyword evidence="2" id="KW-1185">Reference proteome</keyword>
<accession>A0A371JV61</accession>
<name>A0A371JV61_9FLAO</name>
<sequence>MNDHYQLSDSDFEKKFEDCSLEPSLFNHEAHVRLAWVYIKKYGEAIAIQKICEDIKRFDRTHGDGNKFHVTLTVASVKAVNHFIKKSSSSSFKAFIGEFPRLKTSFKELLDQHYGFNVLSDEKAKTIYVLPDLVPFS</sequence>
<dbReference type="AlphaFoldDB" id="A0A371JV61"/>